<dbReference type="RefSeq" id="WP_215864521.1">
    <property type="nucleotide sequence ID" value="NZ_JABELD010000115.1"/>
</dbReference>
<accession>A0ABS5ZSH0</accession>
<evidence type="ECO:0000313" key="1">
    <source>
        <dbReference type="EMBL" id="MBU2739627.1"/>
    </source>
</evidence>
<evidence type="ECO:0008006" key="3">
    <source>
        <dbReference type="Google" id="ProtNLM"/>
    </source>
</evidence>
<protein>
    <recommendedName>
        <fullName evidence="3">Tetratricopeptide repeat protein</fullName>
    </recommendedName>
</protein>
<dbReference type="EMBL" id="JABELD010000115">
    <property type="protein sequence ID" value="MBU2739627.1"/>
    <property type="molecule type" value="Genomic_DNA"/>
</dbReference>
<reference evidence="1 2" key="1">
    <citation type="journal article" date="2021" name="ISME J.">
        <title>Genomic evolution of the class Acidithiobacillia: deep-branching Proteobacteria living in extreme acidic conditions.</title>
        <authorList>
            <person name="Moya-Beltran A."/>
            <person name="Beard S."/>
            <person name="Rojas-Villalobos C."/>
            <person name="Issotta F."/>
            <person name="Gallardo Y."/>
            <person name="Ulloa R."/>
            <person name="Giaveno A."/>
            <person name="Degli Esposti M."/>
            <person name="Johnson D.B."/>
            <person name="Quatrini R."/>
        </authorList>
    </citation>
    <scope>NUCLEOTIDE SEQUENCE [LARGE SCALE GENOMIC DNA]</scope>
    <source>
        <strain evidence="1 2">ATCC 19703</strain>
    </source>
</reference>
<dbReference type="InterPro" id="IPR011990">
    <property type="entry name" value="TPR-like_helical_dom_sf"/>
</dbReference>
<evidence type="ECO:0000313" key="2">
    <source>
        <dbReference type="Proteomes" id="UP001197028"/>
    </source>
</evidence>
<sequence length="192" mass="21204">MKNSLAKLIVFLLLVALVLFIFLTIQDPYRVRHDWAATQSYAARQWHAVQHWWAGQTAPPVHQPVAHPPVPVAPAAVAAPPPAPLHFPQNLTPAQYALLMAARSAFWQHDQASAIADYRALIRQHLNIPQLYGELGNLYYQAGHRLAAGEAYAHAAESLIAHHQYPAAAALLPLIHTLDPDLVSAIREDLAR</sequence>
<name>A0ABS5ZSH0_9PROT</name>
<organism evidence="1 2">
    <name type="scientific">Acidithiobacillus concretivorus</name>
    <dbReference type="NCBI Taxonomy" id="3063952"/>
    <lineage>
        <taxon>Bacteria</taxon>
        <taxon>Pseudomonadati</taxon>
        <taxon>Pseudomonadota</taxon>
        <taxon>Acidithiobacillia</taxon>
        <taxon>Acidithiobacillales</taxon>
        <taxon>Acidithiobacillaceae</taxon>
        <taxon>Acidithiobacillus</taxon>
    </lineage>
</organism>
<keyword evidence="2" id="KW-1185">Reference proteome</keyword>
<dbReference type="Proteomes" id="UP001197028">
    <property type="component" value="Unassembled WGS sequence"/>
</dbReference>
<comment type="caution">
    <text evidence="1">The sequence shown here is derived from an EMBL/GenBank/DDBJ whole genome shotgun (WGS) entry which is preliminary data.</text>
</comment>
<gene>
    <name evidence="1" type="ORF">HJG40_12710</name>
</gene>
<proteinExistence type="predicted"/>
<dbReference type="SUPFAM" id="SSF48452">
    <property type="entry name" value="TPR-like"/>
    <property type="match status" value="1"/>
</dbReference>